<dbReference type="HAMAP" id="MF_01043">
    <property type="entry name" value="PlsY"/>
    <property type="match status" value="1"/>
</dbReference>
<feature type="transmembrane region" description="Helical" evidence="10">
    <location>
        <begin position="6"/>
        <end position="26"/>
    </location>
</feature>
<dbReference type="NCBIfam" id="TIGR00023">
    <property type="entry name" value="glycerol-3-phosphate 1-O-acyltransferase PlsY"/>
    <property type="match status" value="1"/>
</dbReference>
<evidence type="ECO:0000256" key="4">
    <source>
        <dbReference type="ARBA" id="ARBA00022692"/>
    </source>
</evidence>
<dbReference type="InterPro" id="IPR003811">
    <property type="entry name" value="G3P_acylTferase_PlsY"/>
</dbReference>
<feature type="transmembrane region" description="Helical" evidence="10">
    <location>
        <begin position="117"/>
        <end position="136"/>
    </location>
</feature>
<evidence type="ECO:0000256" key="9">
    <source>
        <dbReference type="ARBA" id="ARBA00023264"/>
    </source>
</evidence>
<evidence type="ECO:0000313" key="12">
    <source>
        <dbReference type="Proteomes" id="UP000642829"/>
    </source>
</evidence>
<keyword evidence="1 10" id="KW-1003">Cell membrane</keyword>
<keyword evidence="9 10" id="KW-1208">Phospholipid metabolism</keyword>
<name>A0A8J3GD06_9BACT</name>
<sequence>MNLFTLIGVMLVGYLLGAIPFAVIIARRHGVDILKAGSGNPGATNVKRVLGKTAGNACFALDVLKGFIATILPRLLIADESALAFAILGLVGAILGHSFSVFIGFKGGKGVAVTMGGLLALAPLVLLCGLLIWVATFYTSRYVSLASIVFGVSLPLIALMTGSPGLLIGFLVLLAALIVLRHRSNIQRLIAGTENRFSKKDKPE</sequence>
<gene>
    <name evidence="10 11" type="primary">plsY</name>
    <name evidence="11" type="ORF">GCM10007047_04170</name>
</gene>
<feature type="transmembrane region" description="Helical" evidence="10">
    <location>
        <begin position="83"/>
        <end position="105"/>
    </location>
</feature>
<evidence type="ECO:0000313" key="11">
    <source>
        <dbReference type="EMBL" id="GHB92269.1"/>
    </source>
</evidence>
<dbReference type="Pfam" id="PF02660">
    <property type="entry name" value="G3P_acyltransf"/>
    <property type="match status" value="1"/>
</dbReference>
<evidence type="ECO:0000256" key="7">
    <source>
        <dbReference type="ARBA" id="ARBA00023136"/>
    </source>
</evidence>
<comment type="subcellular location">
    <subcellularLocation>
        <location evidence="10">Cell membrane</location>
        <topology evidence="10">Multi-pass membrane protein</topology>
    </subcellularLocation>
</comment>
<comment type="similarity">
    <text evidence="10">Belongs to the PlsY family.</text>
</comment>
<keyword evidence="12" id="KW-1185">Reference proteome</keyword>
<keyword evidence="6 10" id="KW-0443">Lipid metabolism</keyword>
<dbReference type="EMBL" id="BMXG01000002">
    <property type="protein sequence ID" value="GHB92269.1"/>
    <property type="molecule type" value="Genomic_DNA"/>
</dbReference>
<reference evidence="11" key="1">
    <citation type="journal article" date="2014" name="Int. J. Syst. Evol. Microbiol.">
        <title>Complete genome sequence of Corynebacterium casei LMG S-19264T (=DSM 44701T), isolated from a smear-ripened cheese.</title>
        <authorList>
            <consortium name="US DOE Joint Genome Institute (JGI-PGF)"/>
            <person name="Walter F."/>
            <person name="Albersmeier A."/>
            <person name="Kalinowski J."/>
            <person name="Ruckert C."/>
        </authorList>
    </citation>
    <scope>NUCLEOTIDE SEQUENCE</scope>
    <source>
        <strain evidence="11">KCTC 12870</strain>
    </source>
</reference>
<evidence type="ECO:0000256" key="1">
    <source>
        <dbReference type="ARBA" id="ARBA00022475"/>
    </source>
</evidence>
<proteinExistence type="inferred from homology"/>
<evidence type="ECO:0000256" key="10">
    <source>
        <dbReference type="HAMAP-Rule" id="MF_01043"/>
    </source>
</evidence>
<keyword evidence="11" id="KW-0012">Acyltransferase</keyword>
<feature type="transmembrane region" description="Helical" evidence="10">
    <location>
        <begin position="156"/>
        <end position="180"/>
    </location>
</feature>
<keyword evidence="5 10" id="KW-1133">Transmembrane helix</keyword>
<dbReference type="Proteomes" id="UP000642829">
    <property type="component" value="Unassembled WGS sequence"/>
</dbReference>
<evidence type="ECO:0000256" key="2">
    <source>
        <dbReference type="ARBA" id="ARBA00022516"/>
    </source>
</evidence>
<organism evidence="11 12">
    <name type="scientific">Cerasicoccus arenae</name>
    <dbReference type="NCBI Taxonomy" id="424488"/>
    <lineage>
        <taxon>Bacteria</taxon>
        <taxon>Pseudomonadati</taxon>
        <taxon>Verrucomicrobiota</taxon>
        <taxon>Opitutia</taxon>
        <taxon>Puniceicoccales</taxon>
        <taxon>Cerasicoccaceae</taxon>
        <taxon>Cerasicoccus</taxon>
    </lineage>
</organism>
<dbReference type="SMART" id="SM01207">
    <property type="entry name" value="G3P_acyltransf"/>
    <property type="match status" value="1"/>
</dbReference>
<dbReference type="GO" id="GO:0005886">
    <property type="term" value="C:plasma membrane"/>
    <property type="evidence" value="ECO:0007669"/>
    <property type="project" value="UniProtKB-SubCell"/>
</dbReference>
<keyword evidence="2 10" id="KW-0444">Lipid biosynthesis</keyword>
<dbReference type="PANTHER" id="PTHR30309">
    <property type="entry name" value="INNER MEMBRANE PROTEIN YGIH"/>
    <property type="match status" value="1"/>
</dbReference>
<dbReference type="AlphaFoldDB" id="A0A8J3GD06"/>
<feature type="transmembrane region" description="Helical" evidence="10">
    <location>
        <begin position="57"/>
        <end position="77"/>
    </location>
</feature>
<comment type="function">
    <text evidence="10">Catalyzes the transfer of an acyl group from acyl-phosphate (acyl-PO(4)) to glycerol-3-phosphate (G3P) to form lysophosphatidic acid (LPA). This enzyme utilizes acyl-phosphate as fatty acyl donor, but not acyl-CoA or acyl-ACP.</text>
</comment>
<protein>
    <recommendedName>
        <fullName evidence="10">Glycerol-3-phosphate acyltransferase</fullName>
    </recommendedName>
    <alternativeName>
        <fullName evidence="10">Acyl-PO4 G3P acyltransferase</fullName>
    </alternativeName>
    <alternativeName>
        <fullName evidence="10">Acyl-phosphate--glycerol-3-phosphate acyltransferase</fullName>
    </alternativeName>
    <alternativeName>
        <fullName evidence="10">G3P acyltransferase</fullName>
        <shortName evidence="10">GPAT</shortName>
        <ecNumber evidence="10">2.3.1.275</ecNumber>
    </alternativeName>
    <alternativeName>
        <fullName evidence="10">Lysophosphatidic acid synthase</fullName>
        <shortName evidence="10">LPA synthase</shortName>
    </alternativeName>
</protein>
<dbReference type="RefSeq" id="WP_189511373.1">
    <property type="nucleotide sequence ID" value="NZ_BMXG01000002.1"/>
</dbReference>
<dbReference type="EC" id="2.3.1.275" evidence="10"/>
<reference evidence="11" key="2">
    <citation type="submission" date="2020-09" db="EMBL/GenBank/DDBJ databases">
        <authorList>
            <person name="Sun Q."/>
            <person name="Kim S."/>
        </authorList>
    </citation>
    <scope>NUCLEOTIDE SEQUENCE</scope>
    <source>
        <strain evidence="11">KCTC 12870</strain>
    </source>
</reference>
<keyword evidence="8 10" id="KW-0594">Phospholipid biosynthesis</keyword>
<dbReference type="GO" id="GO:0043772">
    <property type="term" value="F:acyl-phosphate glycerol-3-phosphate acyltransferase activity"/>
    <property type="evidence" value="ECO:0007669"/>
    <property type="project" value="UniProtKB-UniRule"/>
</dbReference>
<comment type="catalytic activity">
    <reaction evidence="10">
        <text>an acyl phosphate + sn-glycerol 3-phosphate = a 1-acyl-sn-glycero-3-phosphate + phosphate</text>
        <dbReference type="Rhea" id="RHEA:34075"/>
        <dbReference type="ChEBI" id="CHEBI:43474"/>
        <dbReference type="ChEBI" id="CHEBI:57597"/>
        <dbReference type="ChEBI" id="CHEBI:57970"/>
        <dbReference type="ChEBI" id="CHEBI:59918"/>
        <dbReference type="EC" id="2.3.1.275"/>
    </reaction>
</comment>
<evidence type="ECO:0000256" key="8">
    <source>
        <dbReference type="ARBA" id="ARBA00023209"/>
    </source>
</evidence>
<evidence type="ECO:0000256" key="3">
    <source>
        <dbReference type="ARBA" id="ARBA00022679"/>
    </source>
</evidence>
<comment type="subunit">
    <text evidence="10">Probably interacts with PlsX.</text>
</comment>
<keyword evidence="7 10" id="KW-0472">Membrane</keyword>
<evidence type="ECO:0000256" key="5">
    <source>
        <dbReference type="ARBA" id="ARBA00022989"/>
    </source>
</evidence>
<dbReference type="PANTHER" id="PTHR30309:SF0">
    <property type="entry name" value="GLYCEROL-3-PHOSPHATE ACYLTRANSFERASE-RELATED"/>
    <property type="match status" value="1"/>
</dbReference>
<evidence type="ECO:0000256" key="6">
    <source>
        <dbReference type="ARBA" id="ARBA00023098"/>
    </source>
</evidence>
<accession>A0A8J3GD06</accession>
<dbReference type="GO" id="GO:0008654">
    <property type="term" value="P:phospholipid biosynthetic process"/>
    <property type="evidence" value="ECO:0007669"/>
    <property type="project" value="UniProtKB-UniRule"/>
</dbReference>
<comment type="pathway">
    <text evidence="10">Lipid metabolism; phospholipid metabolism.</text>
</comment>
<comment type="caution">
    <text evidence="11">The sequence shown here is derived from an EMBL/GenBank/DDBJ whole genome shotgun (WGS) entry which is preliminary data.</text>
</comment>
<keyword evidence="3 10" id="KW-0808">Transferase</keyword>
<keyword evidence="4 10" id="KW-0812">Transmembrane</keyword>
<dbReference type="UniPathway" id="UPA00085"/>